<feature type="transmembrane region" description="Helical" evidence="13">
    <location>
        <begin position="6"/>
        <end position="25"/>
    </location>
</feature>
<dbReference type="InterPro" id="IPR036396">
    <property type="entry name" value="Cyt_P450_sf"/>
</dbReference>
<dbReference type="CDD" id="cd11061">
    <property type="entry name" value="CYP67-like"/>
    <property type="match status" value="1"/>
</dbReference>
<keyword evidence="6 12" id="KW-0479">Metal-binding</keyword>
<accession>A0A0D2B186</accession>
<dbReference type="GO" id="GO:0016020">
    <property type="term" value="C:membrane"/>
    <property type="evidence" value="ECO:0007669"/>
    <property type="project" value="UniProtKB-SubCell"/>
</dbReference>
<evidence type="ECO:0000256" key="8">
    <source>
        <dbReference type="ARBA" id="ARBA00023002"/>
    </source>
</evidence>
<evidence type="ECO:0000256" key="12">
    <source>
        <dbReference type="PIRSR" id="PIRSR602401-1"/>
    </source>
</evidence>
<keyword evidence="9 12" id="KW-0408">Iron</keyword>
<evidence type="ECO:0000256" key="1">
    <source>
        <dbReference type="ARBA" id="ARBA00001971"/>
    </source>
</evidence>
<feature type="transmembrane region" description="Helical" evidence="13">
    <location>
        <begin position="37"/>
        <end position="55"/>
    </location>
</feature>
<keyword evidence="4 12" id="KW-0349">Heme</keyword>
<dbReference type="SUPFAM" id="SSF48264">
    <property type="entry name" value="Cytochrome P450"/>
    <property type="match status" value="1"/>
</dbReference>
<evidence type="ECO:0000256" key="9">
    <source>
        <dbReference type="ARBA" id="ARBA00023004"/>
    </source>
</evidence>
<reference evidence="14 15" key="1">
    <citation type="submission" date="2015-01" db="EMBL/GenBank/DDBJ databases">
        <title>The Genome Sequence of Exophiala spinifera CBS89968.</title>
        <authorList>
            <consortium name="The Broad Institute Genomics Platform"/>
            <person name="Cuomo C."/>
            <person name="de Hoog S."/>
            <person name="Gorbushina A."/>
            <person name="Stielow B."/>
            <person name="Teixiera M."/>
            <person name="Abouelleil A."/>
            <person name="Chapman S.B."/>
            <person name="Priest M."/>
            <person name="Young S.K."/>
            <person name="Wortman J."/>
            <person name="Nusbaum C."/>
            <person name="Birren B."/>
        </authorList>
    </citation>
    <scope>NUCLEOTIDE SEQUENCE [LARGE SCALE GENOMIC DNA]</scope>
    <source>
        <strain evidence="14 15">CBS 89968</strain>
    </source>
</reference>
<dbReference type="EMBL" id="KN847498">
    <property type="protein sequence ID" value="KIW12678.1"/>
    <property type="molecule type" value="Genomic_DNA"/>
</dbReference>
<dbReference type="Pfam" id="PF00067">
    <property type="entry name" value="p450"/>
    <property type="match status" value="1"/>
</dbReference>
<evidence type="ECO:0000256" key="5">
    <source>
        <dbReference type="ARBA" id="ARBA00022692"/>
    </source>
</evidence>
<dbReference type="GO" id="GO:0005506">
    <property type="term" value="F:iron ion binding"/>
    <property type="evidence" value="ECO:0007669"/>
    <property type="project" value="InterPro"/>
</dbReference>
<name>A0A0D2B186_9EURO</name>
<dbReference type="InterPro" id="IPR002401">
    <property type="entry name" value="Cyt_P450_E_grp-I"/>
</dbReference>
<gene>
    <name evidence="14" type="ORF">PV08_09956</name>
</gene>
<dbReference type="GO" id="GO:0016705">
    <property type="term" value="F:oxidoreductase activity, acting on paired donors, with incorporation or reduction of molecular oxygen"/>
    <property type="evidence" value="ECO:0007669"/>
    <property type="project" value="InterPro"/>
</dbReference>
<dbReference type="RefSeq" id="XP_016232894.1">
    <property type="nucleotide sequence ID" value="XM_016384271.1"/>
</dbReference>
<dbReference type="PANTHER" id="PTHR24305">
    <property type="entry name" value="CYTOCHROME P450"/>
    <property type="match status" value="1"/>
</dbReference>
<dbReference type="OrthoDB" id="6692864at2759"/>
<keyword evidence="15" id="KW-1185">Reference proteome</keyword>
<evidence type="ECO:0000256" key="13">
    <source>
        <dbReference type="SAM" id="Phobius"/>
    </source>
</evidence>
<dbReference type="AlphaFoldDB" id="A0A0D2B186"/>
<dbReference type="Proteomes" id="UP000053328">
    <property type="component" value="Unassembled WGS sequence"/>
</dbReference>
<sequence>MSHFETSRFFLAAFAAGVSVHLAVFRVGEWDLWAVHILRFFGALYCMALLGLQYYYVENTFLESFRIASMLSTFFGVGLFGSMLLYRGFFHRLCRFPGPFLARFSNFYPTYLSCKNIQLCDEVRALHRQYGDIVRLGPTELSINNVDAVQKMHSSQSRCVKGPWYNVLNPFQSLQMVRNKAEHSQRRRVWDRGFSVKALQDYESRVVRYTDQLMDQLKKSEGKPIDMATWFNFYSFDVMGDLAWGKSFHMLRDGIKHYFMLCLHADMMNIGLFSHLLWLFPIFKATPILNRTHKRFRKWVRDQVAERKRTTPDRPDVFSWILEDYEKNQTPTFQDELNLEGDASLIAIAGSDTTAASLTCMFFELAMHPEYASMIQKELEEALTSSAEPDAVALRKLSFLNAVIDETLRLHPPVPSGVQRMTPPEGMTIADVYIPGDTIVQIPSYTLSRDERYFEQPEEFLPERWTTRPELVKDERAFVPFSTGRYSCVGKQLGLVEIRQVAYEILRRYNVALAPGQTPSAFLKGILDTFTLQLPSLNLVFSPRQKLS</sequence>
<keyword evidence="8" id="KW-0560">Oxidoreductase</keyword>
<dbReference type="InterPro" id="IPR001128">
    <property type="entry name" value="Cyt_P450"/>
</dbReference>
<evidence type="ECO:0000256" key="2">
    <source>
        <dbReference type="ARBA" id="ARBA00004370"/>
    </source>
</evidence>
<keyword evidence="7 13" id="KW-1133">Transmembrane helix</keyword>
<evidence type="ECO:0000256" key="4">
    <source>
        <dbReference type="ARBA" id="ARBA00022617"/>
    </source>
</evidence>
<protein>
    <submittedName>
        <fullName evidence="14">Uncharacterized protein</fullName>
    </submittedName>
</protein>
<dbReference type="InterPro" id="IPR050121">
    <property type="entry name" value="Cytochrome_P450_monoxygenase"/>
</dbReference>
<dbReference type="GO" id="GO:0020037">
    <property type="term" value="F:heme binding"/>
    <property type="evidence" value="ECO:0007669"/>
    <property type="project" value="InterPro"/>
</dbReference>
<dbReference type="PRINTS" id="PR00385">
    <property type="entry name" value="P450"/>
</dbReference>
<dbReference type="PRINTS" id="PR00463">
    <property type="entry name" value="EP450I"/>
</dbReference>
<proteinExistence type="inferred from homology"/>
<evidence type="ECO:0000256" key="3">
    <source>
        <dbReference type="ARBA" id="ARBA00010617"/>
    </source>
</evidence>
<comment type="subcellular location">
    <subcellularLocation>
        <location evidence="2">Membrane</location>
    </subcellularLocation>
</comment>
<dbReference type="GO" id="GO:0004497">
    <property type="term" value="F:monooxygenase activity"/>
    <property type="evidence" value="ECO:0007669"/>
    <property type="project" value="UniProtKB-KW"/>
</dbReference>
<keyword evidence="11 13" id="KW-0472">Membrane</keyword>
<dbReference type="HOGENOM" id="CLU_001570_14_10_1"/>
<evidence type="ECO:0000256" key="10">
    <source>
        <dbReference type="ARBA" id="ARBA00023033"/>
    </source>
</evidence>
<comment type="cofactor">
    <cofactor evidence="1 12">
        <name>heme</name>
        <dbReference type="ChEBI" id="CHEBI:30413"/>
    </cofactor>
</comment>
<dbReference type="STRING" id="91928.A0A0D2B186"/>
<evidence type="ECO:0000313" key="14">
    <source>
        <dbReference type="EMBL" id="KIW12678.1"/>
    </source>
</evidence>
<feature type="binding site" description="axial binding residue" evidence="12">
    <location>
        <position position="488"/>
    </location>
    <ligand>
        <name>heme</name>
        <dbReference type="ChEBI" id="CHEBI:30413"/>
    </ligand>
    <ligandPart>
        <name>Fe</name>
        <dbReference type="ChEBI" id="CHEBI:18248"/>
    </ligandPart>
</feature>
<evidence type="ECO:0000313" key="15">
    <source>
        <dbReference type="Proteomes" id="UP000053328"/>
    </source>
</evidence>
<feature type="transmembrane region" description="Helical" evidence="13">
    <location>
        <begin position="67"/>
        <end position="86"/>
    </location>
</feature>
<evidence type="ECO:0000256" key="6">
    <source>
        <dbReference type="ARBA" id="ARBA00022723"/>
    </source>
</evidence>
<evidence type="ECO:0000256" key="11">
    <source>
        <dbReference type="ARBA" id="ARBA00023136"/>
    </source>
</evidence>
<dbReference type="PANTHER" id="PTHR24305:SF187">
    <property type="entry name" value="P450, PUTATIVE (EUROFUNG)-RELATED"/>
    <property type="match status" value="1"/>
</dbReference>
<organism evidence="14 15">
    <name type="scientific">Exophiala spinifera</name>
    <dbReference type="NCBI Taxonomy" id="91928"/>
    <lineage>
        <taxon>Eukaryota</taxon>
        <taxon>Fungi</taxon>
        <taxon>Dikarya</taxon>
        <taxon>Ascomycota</taxon>
        <taxon>Pezizomycotina</taxon>
        <taxon>Eurotiomycetes</taxon>
        <taxon>Chaetothyriomycetidae</taxon>
        <taxon>Chaetothyriales</taxon>
        <taxon>Herpotrichiellaceae</taxon>
        <taxon>Exophiala</taxon>
    </lineage>
</organism>
<comment type="similarity">
    <text evidence="3">Belongs to the cytochrome P450 family.</text>
</comment>
<dbReference type="VEuPathDB" id="FungiDB:PV08_09956"/>
<keyword evidence="10" id="KW-0503">Monooxygenase</keyword>
<dbReference type="GeneID" id="27337039"/>
<keyword evidence="5 13" id="KW-0812">Transmembrane</keyword>
<evidence type="ECO:0000256" key="7">
    <source>
        <dbReference type="ARBA" id="ARBA00022989"/>
    </source>
</evidence>
<dbReference type="FunFam" id="1.10.630.10:FF:000063">
    <property type="entry name" value="Cytochrome P450 monooxygenase"/>
    <property type="match status" value="1"/>
</dbReference>
<dbReference type="GO" id="GO:1902181">
    <property type="term" value="P:verruculogen biosynthetic process"/>
    <property type="evidence" value="ECO:0007669"/>
    <property type="project" value="UniProtKB-ARBA"/>
</dbReference>
<dbReference type="Gene3D" id="1.10.630.10">
    <property type="entry name" value="Cytochrome P450"/>
    <property type="match status" value="1"/>
</dbReference>